<feature type="compositionally biased region" description="Polar residues" evidence="1">
    <location>
        <begin position="119"/>
        <end position="130"/>
    </location>
</feature>
<comment type="caution">
    <text evidence="2">The sequence shown here is derived from an EMBL/GenBank/DDBJ whole genome shotgun (WGS) entry which is preliminary data.</text>
</comment>
<feature type="region of interest" description="Disordered" evidence="1">
    <location>
        <begin position="119"/>
        <end position="253"/>
    </location>
</feature>
<feature type="compositionally biased region" description="Basic and acidic residues" evidence="1">
    <location>
        <begin position="140"/>
        <end position="150"/>
    </location>
</feature>
<proteinExistence type="predicted"/>
<evidence type="ECO:0000313" key="2">
    <source>
        <dbReference type="EMBL" id="RRT80671.1"/>
    </source>
</evidence>
<feature type="compositionally biased region" description="Low complexity" evidence="1">
    <location>
        <begin position="344"/>
        <end position="353"/>
    </location>
</feature>
<feature type="region of interest" description="Disordered" evidence="1">
    <location>
        <begin position="331"/>
        <end position="356"/>
    </location>
</feature>
<feature type="compositionally biased region" description="Polar residues" evidence="1">
    <location>
        <begin position="331"/>
        <end position="343"/>
    </location>
</feature>
<dbReference type="EMBL" id="AMZH03001090">
    <property type="protein sequence ID" value="RRT80671.1"/>
    <property type="molecule type" value="Genomic_DNA"/>
</dbReference>
<feature type="compositionally biased region" description="Polar residues" evidence="1">
    <location>
        <begin position="225"/>
        <end position="238"/>
    </location>
</feature>
<dbReference type="InterPro" id="IPR039300">
    <property type="entry name" value="JASON"/>
</dbReference>
<dbReference type="AlphaFoldDB" id="A0A427AWS4"/>
<name>A0A427AWS4_ENSVE</name>
<evidence type="ECO:0000256" key="1">
    <source>
        <dbReference type="SAM" id="MobiDB-lite"/>
    </source>
</evidence>
<gene>
    <name evidence="2" type="ORF">B296_00000036</name>
</gene>
<reference evidence="2 3" key="1">
    <citation type="journal article" date="2014" name="Agronomy (Basel)">
        <title>A Draft Genome Sequence for Ensete ventricosum, the Drought-Tolerant Tree Against Hunger.</title>
        <authorList>
            <person name="Harrison J."/>
            <person name="Moore K.A."/>
            <person name="Paszkiewicz K."/>
            <person name="Jones T."/>
            <person name="Grant M."/>
            <person name="Ambacheew D."/>
            <person name="Muzemil S."/>
            <person name="Studholme D.J."/>
        </authorList>
    </citation>
    <scope>NUCLEOTIDE SEQUENCE [LARGE SCALE GENOMIC DNA]</scope>
</reference>
<accession>A0A427AWS4</accession>
<dbReference type="PANTHER" id="PTHR33318">
    <property type="entry name" value="ASPARTYL/GLUTAMYL-TRNA(ASN/GLN) AMIDOTRANSFERASE SUBUNIT"/>
    <property type="match status" value="1"/>
</dbReference>
<dbReference type="Proteomes" id="UP000287651">
    <property type="component" value="Unassembled WGS sequence"/>
</dbReference>
<sequence length="446" mass="49386">MRPLLAGDRHSTTMLPQPAYCSRAVAVQDCRLRAAVTSSTQSLPLCSNITDVAILHESYRPLQPSLSPKQITPNLSPLKPVAEVVAAVLPELRENLEQGRCSSTRKKVTFDLNVTTYEEASVDNDPNYSSEVDEETEAIDEGRKPNDGQDKSSPMSGGFPLNHRYQNCENSDDDDGHDEEEDYGDSDFGEEEEDNEVVIERNEEESYDSFFSLPIDKEPPECLQEVNSPNPKSASSPDRQPILVSGGSTRDRSQFVHPVLNPVENLSQWKVVKAGSMPVKNPKKEKVVGTEQENNVAFISESVIKAKKPQAPNRYAKQEISVDASFSTWLPSSENSTAEGPQASNSHRSNSSFSREERPILDALTMEDIKQSSVTSSPVKRSPSRSLDEITILGTVGGYWNCKNHGDDSACSRKSVLFWLLQDKTVNWHSTPFEVRLERALKNGAA</sequence>
<dbReference type="GO" id="GO:0007142">
    <property type="term" value="P:male meiosis II"/>
    <property type="evidence" value="ECO:0007669"/>
    <property type="project" value="InterPro"/>
</dbReference>
<evidence type="ECO:0000313" key="3">
    <source>
        <dbReference type="Proteomes" id="UP000287651"/>
    </source>
</evidence>
<protein>
    <submittedName>
        <fullName evidence="2">Uncharacterized protein</fullName>
    </submittedName>
</protein>
<feature type="compositionally biased region" description="Acidic residues" evidence="1">
    <location>
        <begin position="170"/>
        <end position="207"/>
    </location>
</feature>
<organism evidence="2 3">
    <name type="scientific">Ensete ventricosum</name>
    <name type="common">Abyssinian banana</name>
    <name type="synonym">Musa ensete</name>
    <dbReference type="NCBI Taxonomy" id="4639"/>
    <lineage>
        <taxon>Eukaryota</taxon>
        <taxon>Viridiplantae</taxon>
        <taxon>Streptophyta</taxon>
        <taxon>Embryophyta</taxon>
        <taxon>Tracheophyta</taxon>
        <taxon>Spermatophyta</taxon>
        <taxon>Magnoliopsida</taxon>
        <taxon>Liliopsida</taxon>
        <taxon>Zingiberales</taxon>
        <taxon>Musaceae</taxon>
        <taxon>Ensete</taxon>
    </lineage>
</organism>
<dbReference type="PANTHER" id="PTHR33318:SF4">
    <property type="entry name" value="OS04G0511700 PROTEIN"/>
    <property type="match status" value="1"/>
</dbReference>